<feature type="domain" description="Helicase ATP-binding" evidence="15">
    <location>
        <begin position="195"/>
        <end position="380"/>
    </location>
</feature>
<evidence type="ECO:0000256" key="11">
    <source>
        <dbReference type="PROSITE-ProRule" id="PRU00552"/>
    </source>
</evidence>
<evidence type="ECO:0000256" key="8">
    <source>
        <dbReference type="ARBA" id="ARBA00022884"/>
    </source>
</evidence>
<feature type="coiled-coil region" evidence="13">
    <location>
        <begin position="592"/>
        <end position="638"/>
    </location>
</feature>
<keyword evidence="5 12" id="KW-0378">Hydrolase</keyword>
<dbReference type="GO" id="GO:0005524">
    <property type="term" value="F:ATP binding"/>
    <property type="evidence" value="ECO:0007669"/>
    <property type="project" value="UniProtKB-KW"/>
</dbReference>
<dbReference type="SMART" id="SM00487">
    <property type="entry name" value="DEXDc"/>
    <property type="match status" value="1"/>
</dbReference>
<evidence type="ECO:0000256" key="3">
    <source>
        <dbReference type="ARBA" id="ARBA00022517"/>
    </source>
</evidence>
<dbReference type="SUPFAM" id="SSF52540">
    <property type="entry name" value="P-loop containing nucleoside triphosphate hydrolases"/>
    <property type="match status" value="1"/>
</dbReference>
<dbReference type="InterPro" id="IPR001650">
    <property type="entry name" value="Helicase_C-like"/>
</dbReference>
<evidence type="ECO:0000259" key="16">
    <source>
        <dbReference type="PROSITE" id="PS51194"/>
    </source>
</evidence>
<keyword evidence="4 12" id="KW-0547">Nucleotide-binding</keyword>
<evidence type="ECO:0000256" key="2">
    <source>
        <dbReference type="ARBA" id="ARBA00012552"/>
    </source>
</evidence>
<comment type="catalytic activity">
    <reaction evidence="10">
        <text>ATP + H2O = ADP + phosphate + H(+)</text>
        <dbReference type="Rhea" id="RHEA:13065"/>
        <dbReference type="ChEBI" id="CHEBI:15377"/>
        <dbReference type="ChEBI" id="CHEBI:15378"/>
        <dbReference type="ChEBI" id="CHEBI:30616"/>
        <dbReference type="ChEBI" id="CHEBI:43474"/>
        <dbReference type="ChEBI" id="CHEBI:456216"/>
        <dbReference type="EC" id="3.6.4.13"/>
    </reaction>
</comment>
<feature type="domain" description="Helicase C-terminal" evidence="16">
    <location>
        <begin position="423"/>
        <end position="570"/>
    </location>
</feature>
<feature type="region of interest" description="Disordered" evidence="14">
    <location>
        <begin position="88"/>
        <end position="145"/>
    </location>
</feature>
<dbReference type="PROSITE" id="PS51195">
    <property type="entry name" value="Q_MOTIF"/>
    <property type="match status" value="1"/>
</dbReference>
<dbReference type="InterPro" id="IPR014001">
    <property type="entry name" value="Helicase_ATP-bd"/>
</dbReference>
<dbReference type="GO" id="GO:0005634">
    <property type="term" value="C:nucleus"/>
    <property type="evidence" value="ECO:0007669"/>
    <property type="project" value="UniProtKB-SubCell"/>
</dbReference>
<evidence type="ECO:0000259" key="17">
    <source>
        <dbReference type="PROSITE" id="PS51195"/>
    </source>
</evidence>
<evidence type="ECO:0000256" key="1">
    <source>
        <dbReference type="ARBA" id="ARBA00004123"/>
    </source>
</evidence>
<evidence type="ECO:0000256" key="5">
    <source>
        <dbReference type="ARBA" id="ARBA00022801"/>
    </source>
</evidence>
<dbReference type="PROSITE" id="PS51192">
    <property type="entry name" value="HELICASE_ATP_BIND_1"/>
    <property type="match status" value="1"/>
</dbReference>
<name>A0A060TC58_BLAAD</name>
<dbReference type="GO" id="GO:0006364">
    <property type="term" value="P:rRNA processing"/>
    <property type="evidence" value="ECO:0007669"/>
    <property type="project" value="UniProtKB-ARBA"/>
</dbReference>
<reference evidence="18" key="2">
    <citation type="submission" date="2014-06" db="EMBL/GenBank/DDBJ databases">
        <title>The complete genome of Blastobotrys (Arxula) adeninivorans LS3 - a yeast of biotechnological interest.</title>
        <authorList>
            <person name="Kunze G."/>
            <person name="Gaillardin C."/>
            <person name="Czernicka M."/>
            <person name="Durrens P."/>
            <person name="Martin T."/>
            <person name="Boer E."/>
            <person name="Gabaldon T."/>
            <person name="Cruz J."/>
            <person name="Talla E."/>
            <person name="Marck C."/>
            <person name="Goffeau A."/>
            <person name="Barbe V."/>
            <person name="Baret P."/>
            <person name="Baronian K."/>
            <person name="Beier S."/>
            <person name="Bleykasten C."/>
            <person name="Bode R."/>
            <person name="Casaregola S."/>
            <person name="Despons L."/>
            <person name="Fairhead C."/>
            <person name="Giersberg M."/>
            <person name="Gierski P."/>
            <person name="Hahnel U."/>
            <person name="Hartmann A."/>
            <person name="Jankowska D."/>
            <person name="Jubin C."/>
            <person name="Jung P."/>
            <person name="Lafontaine I."/>
            <person name="Leh-Louis V."/>
            <person name="Lemaire M."/>
            <person name="Marcet-Houben M."/>
            <person name="Mascher M."/>
            <person name="Morel G."/>
            <person name="Richard G.-F."/>
            <person name="Riechen J."/>
            <person name="Sacerdot C."/>
            <person name="Sarkar A."/>
            <person name="Savel G."/>
            <person name="Schacherer J."/>
            <person name="Sherman D."/>
            <person name="Straub M.-L."/>
            <person name="Stein N."/>
            <person name="Thierry A."/>
            <person name="Trautwein-Schult A."/>
            <person name="Westhof E."/>
            <person name="Worch S."/>
            <person name="Dujon B."/>
            <person name="Souciet J.-L."/>
            <person name="Wincker P."/>
            <person name="Scholz U."/>
            <person name="Neuveglise N."/>
        </authorList>
    </citation>
    <scope>NUCLEOTIDE SEQUENCE</scope>
    <source>
        <strain evidence="18">LS3</strain>
    </source>
</reference>
<sequence length="681" mass="75515">MPKSKKVVKNLKAGRAGRNGALKAKSSKNRVLKSQAPKRAVAVDELGWKPVDVPDTIDDFEGFYGLEEIEGVGVEKKDDGKIVFTAADQKKAEEDADDQDHDSNASTGDDQDEEMKEVADEVEETTTVQKNKKGKKSKSKPQIDMPVSDFSALENVSVDEEDVPDHWQMGLQHPIRKAIDKLGFSSPTDIQKEAIPAIMAGDDVIGKASTGSGKTLAYGIPILQQYTDAVLADGEKGWPTGIIFGPTRELVHQICDHLKRISQFITFEAYGSSGIVPLTGGLAIEKQQRLLAKCPAIVVATPGRFLELFQSSTEIADMFKKSEILVLDEADRLLQTGHYEELDKILELLTDSRQKLVFSATFQSQLMSKLAGRSIKRNSDAIAALKKKLLLKKDAKFIDVNPAEAVAREVVQSIIECGALEKDLYLYYFLLRYPGRSMVFVNSIDAVKRITPLLKELSLPAFGLHSHMIQKQRLRSLEKFRESERGILIATDVAARGLDIPLVQHVVHYHLPRTADMYVHRSGRTARAGNEGVSVVLCSPQEVKPLNKLRQVSHSELRILEVEYDLLNPLKERVKVAKEIADSQLNNTRGKSNWLKEAAEDLGADLDELEEDNGKKNKKLSKNDTKQLKARLRELLAQPVGKRSRYMTGGNNLAHIMVSGQGHEAFVGKDSTTVLGKLKRK</sequence>
<evidence type="ECO:0000256" key="6">
    <source>
        <dbReference type="ARBA" id="ARBA00022806"/>
    </source>
</evidence>
<dbReference type="PROSITE" id="PS51194">
    <property type="entry name" value="HELICASE_CTER"/>
    <property type="match status" value="1"/>
</dbReference>
<accession>A0A060TC58</accession>
<keyword evidence="3" id="KW-0690">Ribosome biogenesis</keyword>
<evidence type="ECO:0000256" key="13">
    <source>
        <dbReference type="SAM" id="Coils"/>
    </source>
</evidence>
<keyword evidence="13" id="KW-0175">Coiled coil</keyword>
<dbReference type="InterPro" id="IPR014014">
    <property type="entry name" value="RNA_helicase_DEAD_Q_motif"/>
</dbReference>
<dbReference type="PROSITE" id="PS00039">
    <property type="entry name" value="DEAD_ATP_HELICASE"/>
    <property type="match status" value="1"/>
</dbReference>
<keyword evidence="7 12" id="KW-0067">ATP-binding</keyword>
<keyword evidence="9" id="KW-0539">Nucleus</keyword>
<comment type="subcellular location">
    <subcellularLocation>
        <location evidence="1">Nucleus</location>
    </subcellularLocation>
</comment>
<evidence type="ECO:0000256" key="12">
    <source>
        <dbReference type="RuleBase" id="RU000492"/>
    </source>
</evidence>
<protein>
    <recommendedName>
        <fullName evidence="2">RNA helicase</fullName>
        <ecNumber evidence="2">3.6.4.13</ecNumber>
    </recommendedName>
</protein>
<dbReference type="Pfam" id="PF00271">
    <property type="entry name" value="Helicase_C"/>
    <property type="match status" value="1"/>
</dbReference>
<dbReference type="PANTHER" id="PTHR47959">
    <property type="entry name" value="ATP-DEPENDENT RNA HELICASE RHLE-RELATED"/>
    <property type="match status" value="1"/>
</dbReference>
<dbReference type="GO" id="GO:0003723">
    <property type="term" value="F:RNA binding"/>
    <property type="evidence" value="ECO:0007669"/>
    <property type="project" value="UniProtKB-KW"/>
</dbReference>
<feature type="region of interest" description="Disordered" evidence="14">
    <location>
        <begin position="1"/>
        <end position="38"/>
    </location>
</feature>
<reference evidence="18" key="1">
    <citation type="submission" date="2014-02" db="EMBL/GenBank/DDBJ databases">
        <authorList>
            <person name="Genoscope - CEA"/>
        </authorList>
    </citation>
    <scope>NUCLEOTIDE SEQUENCE</scope>
    <source>
        <strain evidence="18">LS3</strain>
    </source>
</reference>
<evidence type="ECO:0000256" key="4">
    <source>
        <dbReference type="ARBA" id="ARBA00022741"/>
    </source>
</evidence>
<feature type="domain" description="DEAD-box RNA helicase Q" evidence="17">
    <location>
        <begin position="164"/>
        <end position="192"/>
    </location>
</feature>
<dbReference type="Gene3D" id="3.40.50.300">
    <property type="entry name" value="P-loop containing nucleotide triphosphate hydrolases"/>
    <property type="match status" value="2"/>
</dbReference>
<dbReference type="AlphaFoldDB" id="A0A060TC58"/>
<dbReference type="InterPro" id="IPR050079">
    <property type="entry name" value="DEAD_box_RNA_helicase"/>
</dbReference>
<evidence type="ECO:0000256" key="14">
    <source>
        <dbReference type="SAM" id="MobiDB-lite"/>
    </source>
</evidence>
<feature type="short sequence motif" description="Q motif" evidence="11">
    <location>
        <begin position="164"/>
        <end position="192"/>
    </location>
</feature>
<dbReference type="GO" id="GO:0003724">
    <property type="term" value="F:RNA helicase activity"/>
    <property type="evidence" value="ECO:0007669"/>
    <property type="project" value="UniProtKB-EC"/>
</dbReference>
<feature type="compositionally biased region" description="Basic residues" evidence="14">
    <location>
        <begin position="130"/>
        <end position="139"/>
    </location>
</feature>
<dbReference type="EC" id="3.6.4.13" evidence="2"/>
<dbReference type="InterPro" id="IPR000629">
    <property type="entry name" value="RNA-helicase_DEAD-box_CS"/>
</dbReference>
<dbReference type="PANTHER" id="PTHR47959:SF1">
    <property type="entry name" value="ATP-DEPENDENT RNA HELICASE DBPA"/>
    <property type="match status" value="1"/>
</dbReference>
<gene>
    <name evidence="18" type="ORF">GNLVRS02_ARAD1B20592g</name>
</gene>
<proteinExistence type="inferred from homology"/>
<evidence type="ECO:0000259" key="15">
    <source>
        <dbReference type="PROSITE" id="PS51192"/>
    </source>
</evidence>
<evidence type="ECO:0000256" key="10">
    <source>
        <dbReference type="ARBA" id="ARBA00047984"/>
    </source>
</evidence>
<dbReference type="EMBL" id="HG937692">
    <property type="protein sequence ID" value="CDP36771.1"/>
    <property type="molecule type" value="Genomic_DNA"/>
</dbReference>
<evidence type="ECO:0000256" key="7">
    <source>
        <dbReference type="ARBA" id="ARBA00022840"/>
    </source>
</evidence>
<evidence type="ECO:0000256" key="9">
    <source>
        <dbReference type="ARBA" id="ARBA00023242"/>
    </source>
</evidence>
<dbReference type="GO" id="GO:0016787">
    <property type="term" value="F:hydrolase activity"/>
    <property type="evidence" value="ECO:0007669"/>
    <property type="project" value="UniProtKB-KW"/>
</dbReference>
<keyword evidence="6 12" id="KW-0347">Helicase</keyword>
<dbReference type="InterPro" id="IPR027417">
    <property type="entry name" value="P-loop_NTPase"/>
</dbReference>
<dbReference type="Pfam" id="PF00270">
    <property type="entry name" value="DEAD"/>
    <property type="match status" value="1"/>
</dbReference>
<dbReference type="CDD" id="cd18787">
    <property type="entry name" value="SF2_C_DEAD"/>
    <property type="match status" value="1"/>
</dbReference>
<keyword evidence="8" id="KW-0694">RNA-binding</keyword>
<comment type="similarity">
    <text evidence="12">Belongs to the DEAD box helicase family.</text>
</comment>
<organism evidence="18">
    <name type="scientific">Blastobotrys adeninivorans</name>
    <name type="common">Yeast</name>
    <name type="synonym">Arxula adeninivorans</name>
    <dbReference type="NCBI Taxonomy" id="409370"/>
    <lineage>
        <taxon>Eukaryota</taxon>
        <taxon>Fungi</taxon>
        <taxon>Dikarya</taxon>
        <taxon>Ascomycota</taxon>
        <taxon>Saccharomycotina</taxon>
        <taxon>Dipodascomycetes</taxon>
        <taxon>Dipodascales</taxon>
        <taxon>Trichomonascaceae</taxon>
        <taxon>Blastobotrys</taxon>
    </lineage>
</organism>
<dbReference type="PhylomeDB" id="A0A060TC58"/>
<dbReference type="SMART" id="SM00490">
    <property type="entry name" value="HELICc"/>
    <property type="match status" value="1"/>
</dbReference>
<dbReference type="GO" id="GO:0005829">
    <property type="term" value="C:cytosol"/>
    <property type="evidence" value="ECO:0007669"/>
    <property type="project" value="TreeGrafter"/>
</dbReference>
<dbReference type="InterPro" id="IPR011545">
    <property type="entry name" value="DEAD/DEAH_box_helicase_dom"/>
</dbReference>
<evidence type="ECO:0000313" key="18">
    <source>
        <dbReference type="EMBL" id="CDP36771.1"/>
    </source>
</evidence>
<feature type="compositionally biased region" description="Acidic residues" evidence="14">
    <location>
        <begin position="109"/>
        <end position="124"/>
    </location>
</feature>